<dbReference type="AlphaFoldDB" id="A0A9X1I3I8"/>
<comment type="caution">
    <text evidence="1">The sequence shown here is derived from an EMBL/GenBank/DDBJ whole genome shotgun (WGS) entry which is preliminary data.</text>
</comment>
<sequence>YTRPQASLNKKLIKLLTRKKTRRWAIKNKRGKGSKIRNQVSIDNRPKHIELRNEVGHWEGDLIIGKGQKSAIGTIVERKSRYTL</sequence>
<dbReference type="PANTHER" id="PTHR10948">
    <property type="entry name" value="TRANSPOSASE"/>
    <property type="match status" value="1"/>
</dbReference>
<dbReference type="InterPro" id="IPR051917">
    <property type="entry name" value="Transposase-Integrase"/>
</dbReference>
<evidence type="ECO:0000313" key="2">
    <source>
        <dbReference type="Proteomes" id="UP001139199"/>
    </source>
</evidence>
<name>A0A9X1I3I8_9FLAO</name>
<gene>
    <name evidence="1" type="ORF">LG649_16270</name>
</gene>
<protein>
    <submittedName>
        <fullName evidence="1">IS30 family transposase</fullName>
    </submittedName>
</protein>
<dbReference type="RefSeq" id="WP_394371929.1">
    <property type="nucleotide sequence ID" value="NZ_JAJAPW010000114.1"/>
</dbReference>
<feature type="non-terminal residue" evidence="1">
    <location>
        <position position="84"/>
    </location>
</feature>
<evidence type="ECO:0000313" key="1">
    <source>
        <dbReference type="EMBL" id="MCB4800405.1"/>
    </source>
</evidence>
<feature type="non-terminal residue" evidence="1">
    <location>
        <position position="1"/>
    </location>
</feature>
<dbReference type="Proteomes" id="UP001139199">
    <property type="component" value="Unassembled WGS sequence"/>
</dbReference>
<proteinExistence type="predicted"/>
<dbReference type="EMBL" id="JAJAPW010000114">
    <property type="protein sequence ID" value="MCB4800405.1"/>
    <property type="molecule type" value="Genomic_DNA"/>
</dbReference>
<dbReference type="GO" id="GO:0004803">
    <property type="term" value="F:transposase activity"/>
    <property type="evidence" value="ECO:0007669"/>
    <property type="project" value="TreeGrafter"/>
</dbReference>
<organism evidence="1 2">
    <name type="scientific">Neotamlana laminarinivorans</name>
    <dbReference type="NCBI Taxonomy" id="2883124"/>
    <lineage>
        <taxon>Bacteria</taxon>
        <taxon>Pseudomonadati</taxon>
        <taxon>Bacteroidota</taxon>
        <taxon>Flavobacteriia</taxon>
        <taxon>Flavobacteriales</taxon>
        <taxon>Flavobacteriaceae</taxon>
        <taxon>Neotamlana</taxon>
    </lineage>
</organism>
<dbReference type="GO" id="GO:0005829">
    <property type="term" value="C:cytosol"/>
    <property type="evidence" value="ECO:0007669"/>
    <property type="project" value="TreeGrafter"/>
</dbReference>
<dbReference type="PANTHER" id="PTHR10948:SF23">
    <property type="entry name" value="TRANSPOSASE INSI FOR INSERTION SEQUENCE ELEMENT IS30A-RELATED"/>
    <property type="match status" value="1"/>
</dbReference>
<dbReference type="GO" id="GO:0032196">
    <property type="term" value="P:transposition"/>
    <property type="evidence" value="ECO:0007669"/>
    <property type="project" value="TreeGrafter"/>
</dbReference>
<reference evidence="1" key="1">
    <citation type="submission" date="2021-10" db="EMBL/GenBank/DDBJ databases">
        <title>Tamlana sargassums sp. nov., and Tamlana laminarinivorans sp. nov., two new bacteria isolated from the brown alga.</title>
        <authorList>
            <person name="Li J."/>
        </authorList>
    </citation>
    <scope>NUCLEOTIDE SEQUENCE</scope>
    <source>
        <strain evidence="1">PT2-4</strain>
    </source>
</reference>
<keyword evidence="2" id="KW-1185">Reference proteome</keyword>
<accession>A0A9X1I3I8</accession>